<protein>
    <recommendedName>
        <fullName evidence="4">ATP-grasp domain-containing protein</fullName>
    </recommendedName>
</protein>
<keyword evidence="1" id="KW-0812">Transmembrane</keyword>
<keyword evidence="1" id="KW-0472">Membrane</keyword>
<organism evidence="2 3">
    <name type="scientific">Venturia nashicola</name>
    <dbReference type="NCBI Taxonomy" id="86259"/>
    <lineage>
        <taxon>Eukaryota</taxon>
        <taxon>Fungi</taxon>
        <taxon>Dikarya</taxon>
        <taxon>Ascomycota</taxon>
        <taxon>Pezizomycotina</taxon>
        <taxon>Dothideomycetes</taxon>
        <taxon>Pleosporomycetidae</taxon>
        <taxon>Venturiales</taxon>
        <taxon>Venturiaceae</taxon>
        <taxon>Venturia</taxon>
    </lineage>
</organism>
<dbReference type="AlphaFoldDB" id="A0A4Z1PMJ0"/>
<dbReference type="EMBL" id="SNSC02000001">
    <property type="protein sequence ID" value="TID27389.1"/>
    <property type="molecule type" value="Genomic_DNA"/>
</dbReference>
<evidence type="ECO:0000313" key="3">
    <source>
        <dbReference type="Proteomes" id="UP000298493"/>
    </source>
</evidence>
<feature type="transmembrane region" description="Helical" evidence="1">
    <location>
        <begin position="16"/>
        <end position="39"/>
    </location>
</feature>
<sequence>MHTHVAGQATSPAQPLILSILCFCLLPQAIFIATALTIFKSLLALFHRPIRNAVGRKRILVTGGNTASILGMARALEAAGHEVYVIDYEPAPFSSPLRSSNSIAKFVGLPTGNLASNVTAIQTRFFHLGSIINISFDISRKLPLTTILATIQQLIESKKLELWIPIQESGLQTVLQTRKIVTKHSSCQIYGPDTEVTRLSQDQDLFSQHLEQLEHDVRYPSPVVVRSRAEVHRLLYRNPTGQKYILEKKALPLPPPVAGKIEVDLDSRVYQMPKDLPVDQQYALPQLSLNETFSLVAALPISREQPWLMHQVVEGRPVNVSALIINNTVSTFTASISSQTTTFSSVHRSRNSRGLTHVWWHRGDWQQYDHARPLDPKSATAQMLLDFAERFSSQLPTSTNAQLNLHFILTESAAPGGVVQRIWATGCDFEISPLLIQQALTYGQVKSVGAAYGCALNGGPTLLSKSSATFEDRDTPTTYSLPATAYQNLFQPVVAVILFQAPLKAILIGVAVFLNQIAFGREELFDGKDPLPWVWRWFVQLPFEVSAETIEKAIGVVVRCIKQRKHD</sequence>
<keyword evidence="3" id="KW-1185">Reference proteome</keyword>
<dbReference type="Proteomes" id="UP000298493">
    <property type="component" value="Unassembled WGS sequence"/>
</dbReference>
<proteinExistence type="predicted"/>
<name>A0A4Z1PMJ0_9PEZI</name>
<evidence type="ECO:0008006" key="4">
    <source>
        <dbReference type="Google" id="ProtNLM"/>
    </source>
</evidence>
<reference evidence="2 3" key="1">
    <citation type="submission" date="2019-04" db="EMBL/GenBank/DDBJ databases">
        <title>High contiguity whole genome sequence and gene annotation resource for two Venturia nashicola isolates.</title>
        <authorList>
            <person name="Prokchorchik M."/>
            <person name="Won K."/>
            <person name="Lee Y."/>
            <person name="Choi E.D."/>
            <person name="Segonzac C."/>
            <person name="Sohn K.H."/>
        </authorList>
    </citation>
    <scope>NUCLEOTIDE SEQUENCE [LARGE SCALE GENOMIC DNA]</scope>
    <source>
        <strain evidence="2 3">PRI2</strain>
    </source>
</reference>
<accession>A0A4Z1PMJ0</accession>
<gene>
    <name evidence="2" type="ORF">E6O75_ATG00156</name>
</gene>
<keyword evidence="1" id="KW-1133">Transmembrane helix</keyword>
<comment type="caution">
    <text evidence="2">The sequence shown here is derived from an EMBL/GenBank/DDBJ whole genome shotgun (WGS) entry which is preliminary data.</text>
</comment>
<evidence type="ECO:0000313" key="2">
    <source>
        <dbReference type="EMBL" id="TID27389.1"/>
    </source>
</evidence>
<evidence type="ECO:0000256" key="1">
    <source>
        <dbReference type="SAM" id="Phobius"/>
    </source>
</evidence>